<reference evidence="2 3" key="1">
    <citation type="journal article" date="2014" name="Genome Biol. Evol.">
        <title>Acetic acid bacteria genomes reveal functional traits for adaptation to life in insect guts.</title>
        <authorList>
            <person name="Chouaia B."/>
            <person name="Gaiarsa S."/>
            <person name="Crotti E."/>
            <person name="Comandatore F."/>
            <person name="Degli Esposti M."/>
            <person name="Ricci I."/>
            <person name="Alma A."/>
            <person name="Favia G."/>
            <person name="Bandi C."/>
            <person name="Daffonchio D."/>
        </authorList>
    </citation>
    <scope>NUCLEOTIDE SEQUENCE [LARGE SCALE GENOMIC DNA]</scope>
    <source>
        <strain evidence="2 3">SF2.1</strain>
    </source>
</reference>
<reference evidence="2 3" key="2">
    <citation type="journal article" date="2014" name="PLoS ONE">
        <title>Evolution of mitochondria reconstructed from the energy metabolism of living bacteria.</title>
        <authorList>
            <person name="Degli Esposti M."/>
            <person name="Chouaia B."/>
            <person name="Comandatore F."/>
            <person name="Crotti E."/>
            <person name="Sassera D."/>
            <person name="Lievens P.M."/>
            <person name="Daffonchio D."/>
            <person name="Bandi C."/>
        </authorList>
    </citation>
    <scope>NUCLEOTIDE SEQUENCE [LARGE SCALE GENOMIC DNA]</scope>
    <source>
        <strain evidence="2 3">SF2.1</strain>
    </source>
</reference>
<dbReference type="EMBL" id="CBLX010000027">
    <property type="protein sequence ID" value="CDG41074.1"/>
    <property type="molecule type" value="Genomic_DNA"/>
</dbReference>
<dbReference type="NCBIfam" id="NF003501">
    <property type="entry name" value="PRK05170.1-5"/>
    <property type="match status" value="1"/>
</dbReference>
<dbReference type="Pfam" id="PF03692">
    <property type="entry name" value="CxxCxxCC"/>
    <property type="match status" value="1"/>
</dbReference>
<protein>
    <recommendedName>
        <fullName evidence="1">UPF0260 protein ASAP_3029</fullName>
    </recommendedName>
</protein>
<dbReference type="AlphaFoldDB" id="A0A060QIS6"/>
<dbReference type="InterPro" id="IPR008228">
    <property type="entry name" value="UCP006173"/>
</dbReference>
<proteinExistence type="inferred from homology"/>
<comment type="similarity">
    <text evidence="1">Belongs to the UPF0260 family.</text>
</comment>
<dbReference type="NCBIfam" id="NF003507">
    <property type="entry name" value="PRK05170.2-5"/>
    <property type="match status" value="1"/>
</dbReference>
<dbReference type="eggNOG" id="COG2983">
    <property type="taxonomic scope" value="Bacteria"/>
</dbReference>
<evidence type="ECO:0000313" key="3">
    <source>
        <dbReference type="Proteomes" id="UP000027583"/>
    </source>
</evidence>
<name>A0A060QIS6_9PROT</name>
<organism evidence="2 3">
    <name type="scientific">Asaia bogorensis</name>
    <dbReference type="NCBI Taxonomy" id="91915"/>
    <lineage>
        <taxon>Bacteria</taxon>
        <taxon>Pseudomonadati</taxon>
        <taxon>Pseudomonadota</taxon>
        <taxon>Alphaproteobacteria</taxon>
        <taxon>Acetobacterales</taxon>
        <taxon>Acetobacteraceae</taxon>
        <taxon>Asaia</taxon>
    </lineage>
</organism>
<gene>
    <name evidence="2" type="ORF">ASAP_3029</name>
</gene>
<comment type="caution">
    <text evidence="2">The sequence shown here is derived from an EMBL/GenBank/DDBJ whole genome shotgun (WGS) entry which is preliminary data.</text>
</comment>
<dbReference type="PANTHER" id="PTHR37421">
    <property type="entry name" value="UPF0260 PROTEIN YCGN"/>
    <property type="match status" value="1"/>
</dbReference>
<dbReference type="InterPro" id="IPR005358">
    <property type="entry name" value="Puta_zinc/iron-chelating_dom"/>
</dbReference>
<evidence type="ECO:0000313" key="2">
    <source>
        <dbReference type="EMBL" id="CDG41074.1"/>
    </source>
</evidence>
<dbReference type="PIRSF" id="PIRSF006173">
    <property type="entry name" value="UCP006173"/>
    <property type="match status" value="1"/>
</dbReference>
<sequence>MSDPEHPFWQVIPLSEMTKAQWESLCDGCGKCCLHKLRDEETEAIHFTNVACRLLDLETCQCSQYPTRFRKVPDCVSLTPEILADIDWLPPSCAYVLIRDGQDLPAWHHLRTGSADSVHEAGISGKGRMISEREAGMLEDHIVEWAAEIPPGVAKKRRKRPSTKRRW</sequence>
<dbReference type="PANTHER" id="PTHR37421:SF1">
    <property type="entry name" value="UPF0260 PROTEIN YCGN"/>
    <property type="match status" value="1"/>
</dbReference>
<dbReference type="HAMAP" id="MF_00676">
    <property type="entry name" value="UPF0260"/>
    <property type="match status" value="1"/>
</dbReference>
<evidence type="ECO:0000256" key="1">
    <source>
        <dbReference type="HAMAP-Rule" id="MF_00676"/>
    </source>
</evidence>
<accession>A0A060QIS6</accession>
<dbReference type="Proteomes" id="UP000027583">
    <property type="component" value="Unassembled WGS sequence"/>
</dbReference>
<dbReference type="RefSeq" id="WP_023980014.1">
    <property type="nucleotide sequence ID" value="NZ_CBLX010000027.1"/>
</dbReference>